<evidence type="ECO:0000256" key="11">
    <source>
        <dbReference type="RuleBase" id="RU004181"/>
    </source>
</evidence>
<dbReference type="EMBL" id="JACGWS010000001">
    <property type="protein sequence ID" value="MBC8753219.1"/>
    <property type="molecule type" value="Genomic_DNA"/>
</dbReference>
<name>A0ABR7Q3T5_9FLAO</name>
<reference evidence="12 13" key="1">
    <citation type="submission" date="2020-07" db="EMBL/GenBank/DDBJ databases">
        <title>Description of Kordia aestuariivivens sp. nov., isolated from a tidal flat.</title>
        <authorList>
            <person name="Park S."/>
            <person name="Yoon J.-H."/>
        </authorList>
    </citation>
    <scope>NUCLEOTIDE SEQUENCE [LARGE SCALE GENOMIC DNA]</scope>
    <source>
        <strain evidence="12 13">YSTF-M3</strain>
    </source>
</reference>
<dbReference type="PROSITE" id="PS00855">
    <property type="entry name" value="SPASE_II"/>
    <property type="match status" value="1"/>
</dbReference>
<keyword evidence="13" id="KW-1185">Reference proteome</keyword>
<evidence type="ECO:0000256" key="6">
    <source>
        <dbReference type="ARBA" id="ARBA00022801"/>
    </source>
</evidence>
<comment type="caution">
    <text evidence="12">The sequence shown here is derived from an EMBL/GenBank/DDBJ whole genome shotgun (WGS) entry which is preliminary data.</text>
</comment>
<evidence type="ECO:0000256" key="7">
    <source>
        <dbReference type="ARBA" id="ARBA00022989"/>
    </source>
</evidence>
<dbReference type="EC" id="3.4.23.36" evidence="9"/>
<keyword evidence="4 9" id="KW-0812">Transmembrane</keyword>
<evidence type="ECO:0000313" key="12">
    <source>
        <dbReference type="EMBL" id="MBC8753219.1"/>
    </source>
</evidence>
<feature type="transmembrane region" description="Helical" evidence="9">
    <location>
        <begin position="69"/>
        <end position="87"/>
    </location>
</feature>
<comment type="pathway">
    <text evidence="9">Protein modification; lipoprotein biosynthesis (signal peptide cleavage).</text>
</comment>
<dbReference type="PANTHER" id="PTHR33695">
    <property type="entry name" value="LIPOPROTEIN SIGNAL PEPTIDASE"/>
    <property type="match status" value="1"/>
</dbReference>
<dbReference type="HAMAP" id="MF_00161">
    <property type="entry name" value="LspA"/>
    <property type="match status" value="1"/>
</dbReference>
<keyword evidence="7 9" id="KW-1133">Transmembrane helix</keyword>
<keyword evidence="2 9" id="KW-1003">Cell membrane</keyword>
<sequence length="168" mass="18745">MKISRSLRMLLIFGLILMNVGCDQVSKSVARTHINARETISVIGEYVVLMKIENKGAFLGFLSSMENPILKVIFLIILPIAVLLFILRMIIISTDLDKYMIFGLCCIIGGGIGNLYDRILYRSVTDFMHIDLGGIFKTGIFNMADVSVMLGTGLLIISFIKRKEFSIS</sequence>
<comment type="catalytic activity">
    <reaction evidence="9 10">
        <text>Release of signal peptides from bacterial membrane prolipoproteins. Hydrolyzes -Xaa-Yaa-Zaa-|-(S,diacylglyceryl)Cys-, in which Xaa is hydrophobic (preferably Leu), and Yaa (Ala or Ser) and Zaa (Gly or Ala) have small, neutral side chains.</text>
        <dbReference type="EC" id="3.4.23.36"/>
    </reaction>
</comment>
<dbReference type="PANTHER" id="PTHR33695:SF1">
    <property type="entry name" value="LIPOPROTEIN SIGNAL PEPTIDASE"/>
    <property type="match status" value="1"/>
</dbReference>
<dbReference type="RefSeq" id="WP_187560260.1">
    <property type="nucleotide sequence ID" value="NZ_JACGWS010000001.1"/>
</dbReference>
<feature type="active site" evidence="9">
    <location>
        <position position="145"/>
    </location>
</feature>
<dbReference type="InterPro" id="IPR001872">
    <property type="entry name" value="Peptidase_A8"/>
</dbReference>
<comment type="caution">
    <text evidence="9">Lacks conserved residue(s) required for the propagation of feature annotation.</text>
</comment>
<evidence type="ECO:0000256" key="8">
    <source>
        <dbReference type="ARBA" id="ARBA00023136"/>
    </source>
</evidence>
<dbReference type="Proteomes" id="UP000619238">
    <property type="component" value="Unassembled WGS sequence"/>
</dbReference>
<feature type="transmembrane region" description="Helical" evidence="9">
    <location>
        <begin position="139"/>
        <end position="160"/>
    </location>
</feature>
<dbReference type="PRINTS" id="PR00781">
    <property type="entry name" value="LIPOSIGPTASE"/>
</dbReference>
<evidence type="ECO:0000256" key="4">
    <source>
        <dbReference type="ARBA" id="ARBA00022692"/>
    </source>
</evidence>
<evidence type="ECO:0000256" key="10">
    <source>
        <dbReference type="RuleBase" id="RU000594"/>
    </source>
</evidence>
<comment type="subcellular location">
    <subcellularLocation>
        <location evidence="9">Cell membrane</location>
        <topology evidence="9">Multi-pass membrane protein</topology>
    </subcellularLocation>
</comment>
<evidence type="ECO:0000256" key="9">
    <source>
        <dbReference type="HAMAP-Rule" id="MF_00161"/>
    </source>
</evidence>
<comment type="similarity">
    <text evidence="1 9 11">Belongs to the peptidase A8 family.</text>
</comment>
<protein>
    <recommendedName>
        <fullName evidence="9">Lipoprotein signal peptidase</fullName>
        <ecNumber evidence="9">3.4.23.36</ecNumber>
    </recommendedName>
    <alternativeName>
        <fullName evidence="9">Prolipoprotein signal peptidase</fullName>
    </alternativeName>
    <alternativeName>
        <fullName evidence="9">Signal peptidase II</fullName>
        <shortName evidence="9">SPase II</shortName>
    </alternativeName>
</protein>
<accession>A0ABR7Q3T5</accession>
<keyword evidence="6 9" id="KW-0378">Hydrolase</keyword>
<evidence type="ECO:0000256" key="2">
    <source>
        <dbReference type="ARBA" id="ARBA00022475"/>
    </source>
</evidence>
<comment type="function">
    <text evidence="9 10">This protein specifically catalyzes the removal of signal peptides from prolipoproteins.</text>
</comment>
<evidence type="ECO:0000256" key="5">
    <source>
        <dbReference type="ARBA" id="ARBA00022750"/>
    </source>
</evidence>
<evidence type="ECO:0000313" key="13">
    <source>
        <dbReference type="Proteomes" id="UP000619238"/>
    </source>
</evidence>
<dbReference type="GO" id="GO:0004190">
    <property type="term" value="F:aspartic-type endopeptidase activity"/>
    <property type="evidence" value="ECO:0007669"/>
    <property type="project" value="UniProtKB-EC"/>
</dbReference>
<evidence type="ECO:0000256" key="1">
    <source>
        <dbReference type="ARBA" id="ARBA00006139"/>
    </source>
</evidence>
<keyword evidence="3 9" id="KW-0645">Protease</keyword>
<dbReference type="NCBIfam" id="TIGR00077">
    <property type="entry name" value="lspA"/>
    <property type="match status" value="1"/>
</dbReference>
<organism evidence="12 13">
    <name type="scientific">Kordia aestuariivivens</name>
    <dbReference type="NCBI Taxonomy" id="2759037"/>
    <lineage>
        <taxon>Bacteria</taxon>
        <taxon>Pseudomonadati</taxon>
        <taxon>Bacteroidota</taxon>
        <taxon>Flavobacteriia</taxon>
        <taxon>Flavobacteriales</taxon>
        <taxon>Flavobacteriaceae</taxon>
        <taxon>Kordia</taxon>
    </lineage>
</organism>
<dbReference type="Pfam" id="PF01252">
    <property type="entry name" value="Peptidase_A8"/>
    <property type="match status" value="1"/>
</dbReference>
<keyword evidence="8 9" id="KW-0472">Membrane</keyword>
<evidence type="ECO:0000256" key="3">
    <source>
        <dbReference type="ARBA" id="ARBA00022670"/>
    </source>
</evidence>
<feature type="transmembrane region" description="Helical" evidence="9">
    <location>
        <begin position="99"/>
        <end position="119"/>
    </location>
</feature>
<keyword evidence="5 9" id="KW-0064">Aspartyl protease</keyword>
<proteinExistence type="inferred from homology"/>
<gene>
    <name evidence="9 12" type="primary">lspA</name>
    <name evidence="12" type="ORF">H2O64_00965</name>
</gene>
<feature type="active site" evidence="9">
    <location>
        <position position="126"/>
    </location>
</feature>